<organism evidence="2 3">
    <name type="scientific">Streptomyces laurentii</name>
    <dbReference type="NCBI Taxonomy" id="39478"/>
    <lineage>
        <taxon>Bacteria</taxon>
        <taxon>Bacillati</taxon>
        <taxon>Actinomycetota</taxon>
        <taxon>Actinomycetes</taxon>
        <taxon>Kitasatosporales</taxon>
        <taxon>Streptomycetaceae</taxon>
        <taxon>Streptomyces</taxon>
    </lineage>
</organism>
<gene>
    <name evidence="2" type="ORF">SLA_1221</name>
</gene>
<evidence type="ECO:0000256" key="1">
    <source>
        <dbReference type="SAM" id="MobiDB-lite"/>
    </source>
</evidence>
<dbReference type="AlphaFoldDB" id="A0A160NWP7"/>
<proteinExistence type="predicted"/>
<protein>
    <submittedName>
        <fullName evidence="2">Reductase PMI12_05689</fullName>
    </submittedName>
</protein>
<dbReference type="EMBL" id="AP017424">
    <property type="protein sequence ID" value="BAU82163.1"/>
    <property type="molecule type" value="Genomic_DNA"/>
</dbReference>
<keyword evidence="3" id="KW-1185">Reference proteome</keyword>
<feature type="region of interest" description="Disordered" evidence="1">
    <location>
        <begin position="36"/>
        <end position="61"/>
    </location>
</feature>
<feature type="region of interest" description="Disordered" evidence="1">
    <location>
        <begin position="1"/>
        <end position="21"/>
    </location>
</feature>
<name>A0A160NWP7_STRLU</name>
<accession>A0A160NWP7</accession>
<evidence type="ECO:0000313" key="2">
    <source>
        <dbReference type="EMBL" id="BAU82163.1"/>
    </source>
</evidence>
<dbReference type="Proteomes" id="UP000217676">
    <property type="component" value="Chromosome"/>
</dbReference>
<sequence length="80" mass="8620">MPEPHPARGRPGTDPSPLGAGGWYLVRRRVRVLAKDAADQDGRPGRTPGADGFADAGRERGQVVTTVRSAYGKPFSHQWP</sequence>
<dbReference type="KEGG" id="slau:SLA_1221"/>
<reference evidence="2 3" key="1">
    <citation type="journal article" date="2016" name="Genome Announc.">
        <title>Complete Genome Sequence of Thiostrepton-Producing Streptomyces laurentii ATCC 31255.</title>
        <authorList>
            <person name="Doi K."/>
            <person name="Fujino Y."/>
            <person name="Nagayoshi Y."/>
            <person name="Ohshima T."/>
            <person name="Ogata S."/>
        </authorList>
    </citation>
    <scope>NUCLEOTIDE SEQUENCE [LARGE SCALE GENOMIC DNA]</scope>
    <source>
        <strain evidence="2 3">ATCC 31255</strain>
    </source>
</reference>
<evidence type="ECO:0000313" key="3">
    <source>
        <dbReference type="Proteomes" id="UP000217676"/>
    </source>
</evidence>